<dbReference type="AlphaFoldDB" id="A0A4R7VAM8"/>
<gene>
    <name evidence="2" type="ORF">EDF87_108256</name>
</gene>
<organism evidence="2 3">
    <name type="scientific">Pseudomonas helmanticensis</name>
    <dbReference type="NCBI Taxonomy" id="1471381"/>
    <lineage>
        <taxon>Bacteria</taxon>
        <taxon>Pseudomonadati</taxon>
        <taxon>Pseudomonadota</taxon>
        <taxon>Gammaproteobacteria</taxon>
        <taxon>Pseudomonadales</taxon>
        <taxon>Pseudomonadaceae</taxon>
        <taxon>Pseudomonas</taxon>
    </lineage>
</organism>
<dbReference type="Proteomes" id="UP000295804">
    <property type="component" value="Unassembled WGS sequence"/>
</dbReference>
<evidence type="ECO:0000313" key="2">
    <source>
        <dbReference type="EMBL" id="TDV46042.1"/>
    </source>
</evidence>
<feature type="region of interest" description="Disordered" evidence="1">
    <location>
        <begin position="1"/>
        <end position="27"/>
    </location>
</feature>
<evidence type="ECO:0000256" key="1">
    <source>
        <dbReference type="SAM" id="MobiDB-lite"/>
    </source>
</evidence>
<dbReference type="EMBL" id="SOCQ01000008">
    <property type="protein sequence ID" value="TDV46042.1"/>
    <property type="molecule type" value="Genomic_DNA"/>
</dbReference>
<comment type="caution">
    <text evidence="2">The sequence shown here is derived from an EMBL/GenBank/DDBJ whole genome shotgun (WGS) entry which is preliminary data.</text>
</comment>
<reference evidence="2 3" key="1">
    <citation type="submission" date="2019-03" db="EMBL/GenBank/DDBJ databases">
        <title>Genomic analyses of the natural microbiome of Caenorhabditis elegans.</title>
        <authorList>
            <person name="Samuel B."/>
        </authorList>
    </citation>
    <scope>NUCLEOTIDE SEQUENCE [LARGE SCALE GENOMIC DNA]</scope>
    <source>
        <strain evidence="2 3">BIGb0525</strain>
    </source>
</reference>
<feature type="non-terminal residue" evidence="2">
    <location>
        <position position="27"/>
    </location>
</feature>
<accession>A0A4R7VAM8</accession>
<protein>
    <submittedName>
        <fullName evidence="2">Uncharacterized protein</fullName>
    </submittedName>
</protein>
<proteinExistence type="predicted"/>
<evidence type="ECO:0000313" key="3">
    <source>
        <dbReference type="Proteomes" id="UP000295804"/>
    </source>
</evidence>
<sequence length="27" mass="2969">MRHGGILIEANDSEGEAMKKHTTNNQS</sequence>
<name>A0A4R7VAM8_9PSED</name>